<dbReference type="RefSeq" id="WP_259612455.1">
    <property type="nucleotide sequence ID" value="NZ_CP091139.2"/>
</dbReference>
<evidence type="ECO:0000313" key="2">
    <source>
        <dbReference type="Proteomes" id="UP001054811"/>
    </source>
</evidence>
<gene>
    <name evidence="1" type="ORF">L2X98_21860</name>
</gene>
<reference evidence="1" key="1">
    <citation type="submission" date="2022-01" db="EMBL/GenBank/DDBJ databases">
        <title>Microbacterium eymi and Microbacterium rhizovicinus sp. nov., isolated from the rhizospheric soil of Elymus tsukushiensis, a plant native to the Dokdo Islands, Republic of Korea.</title>
        <authorList>
            <person name="Hwang Y.J."/>
        </authorList>
    </citation>
    <scope>NUCLEOTIDE SEQUENCE</scope>
    <source>
        <strain evidence="1">KUDC0405</strain>
    </source>
</reference>
<accession>A0ABY5NKZ1</accession>
<dbReference type="EMBL" id="CP091139">
    <property type="protein sequence ID" value="UUT35827.1"/>
    <property type="molecule type" value="Genomic_DNA"/>
</dbReference>
<name>A0ABY5NKZ1_9MICO</name>
<proteinExistence type="predicted"/>
<sequence>MTSLREELLGAPDVPTMRMLVPGGWEVIPLEGEGYERFAQRFRTTVKRAGRPDVDAYVTSMLKRWIGDLRERGGLYAILPLDLPDQRTLPMSLTVSLVGDDAEHSLEDWVTAKIRQGTTEFLDDGRTVLAWQTRTTGRGEMAGTVSCQYSYLIPVPGTSRRKAVMLAGTHLVEVTDPEDAPHREAANALFDAMALALDFVPTPAANRA</sequence>
<organism evidence="1 2">
    <name type="scientific">Microbacterium elymi</name>
    <dbReference type="NCBI Taxonomy" id="2909587"/>
    <lineage>
        <taxon>Bacteria</taxon>
        <taxon>Bacillati</taxon>
        <taxon>Actinomycetota</taxon>
        <taxon>Actinomycetes</taxon>
        <taxon>Micrococcales</taxon>
        <taxon>Microbacteriaceae</taxon>
        <taxon>Microbacterium</taxon>
    </lineage>
</organism>
<keyword evidence="2" id="KW-1185">Reference proteome</keyword>
<evidence type="ECO:0008006" key="3">
    <source>
        <dbReference type="Google" id="ProtNLM"/>
    </source>
</evidence>
<protein>
    <recommendedName>
        <fullName evidence="3">DUF1795 domain-containing protein</fullName>
    </recommendedName>
</protein>
<evidence type="ECO:0000313" key="1">
    <source>
        <dbReference type="EMBL" id="UUT35827.1"/>
    </source>
</evidence>
<dbReference type="Proteomes" id="UP001054811">
    <property type="component" value="Chromosome"/>
</dbReference>